<dbReference type="Pfam" id="PF01774">
    <property type="entry name" value="UreD"/>
    <property type="match status" value="1"/>
</dbReference>
<protein>
    <recommendedName>
        <fullName evidence="3">Urease accessory protein UreD</fullName>
    </recommendedName>
</protein>
<evidence type="ECO:0000256" key="3">
    <source>
        <dbReference type="HAMAP-Rule" id="MF_01384"/>
    </source>
</evidence>
<keyword evidence="6" id="KW-1185">Reference proteome</keyword>
<feature type="region of interest" description="Disordered" evidence="4">
    <location>
        <begin position="1"/>
        <end position="23"/>
    </location>
</feature>
<dbReference type="EMBL" id="CP015961">
    <property type="protein sequence ID" value="ANI94090.1"/>
    <property type="molecule type" value="Genomic_DNA"/>
</dbReference>
<dbReference type="GO" id="GO:0005737">
    <property type="term" value="C:cytoplasm"/>
    <property type="evidence" value="ECO:0007669"/>
    <property type="project" value="UniProtKB-SubCell"/>
</dbReference>
<name>A0A173LRS5_9ACTN</name>
<accession>A0A173LRS5</accession>
<gene>
    <name evidence="3" type="primary">ureD</name>
    <name evidence="5" type="ORF">BJL86_3331</name>
</gene>
<dbReference type="AlphaFoldDB" id="A0A173LRS5"/>
<proteinExistence type="inferred from homology"/>
<comment type="subcellular location">
    <subcellularLocation>
        <location evidence="3">Cytoplasm</location>
    </subcellularLocation>
</comment>
<dbReference type="PANTHER" id="PTHR33643">
    <property type="entry name" value="UREASE ACCESSORY PROTEIN D"/>
    <property type="match status" value="1"/>
</dbReference>
<dbReference type="InterPro" id="IPR002669">
    <property type="entry name" value="UreD"/>
</dbReference>
<dbReference type="STRING" id="499555.BJL86_3331"/>
<dbReference type="PANTHER" id="PTHR33643:SF1">
    <property type="entry name" value="UREASE ACCESSORY PROTEIN D"/>
    <property type="match status" value="1"/>
</dbReference>
<keyword evidence="2 3" id="KW-0143">Chaperone</keyword>
<evidence type="ECO:0000256" key="2">
    <source>
        <dbReference type="ARBA" id="ARBA00023186"/>
    </source>
</evidence>
<sequence>MSATGPHASRNPRLSPAAVAPRHVPRTVAELPAGGNALPVGSPGKVGVLDVQFSRSAGSASSPNAARYDAGRTVLSGRFHKSPLQMIRPHYADRALPGVPIAQIASTGGGVVSGDRLRIDVAVDRGAHAIVTTQGATRLLRAEHGWASQCTRIGVGENAVCEWMPDVTIPYAGSRFVGEVDAVVGGGATLVLGEVLTAGRAGRDAPWSAEAFDSRTSISRPGGELLALDRCVFGAGTGPGASVALEGCGAVGSLFVVCPAPVDDVAEAMRGQAGTEASVRTGVSTLPAGGAWARVLGESPERVASAMRRMWSAAREIYLGVPAPELRSL</sequence>
<evidence type="ECO:0000313" key="5">
    <source>
        <dbReference type="EMBL" id="ANI94090.1"/>
    </source>
</evidence>
<reference evidence="5 6" key="1">
    <citation type="submission" date="2016-06" db="EMBL/GenBank/DDBJ databases">
        <title>Complete genome sequence of a saline-alkali tolerant type strain Dietzia timorensis ID05-A0528T.</title>
        <authorList>
            <person name="Wu X."/>
        </authorList>
    </citation>
    <scope>NUCLEOTIDE SEQUENCE [LARGE SCALE GENOMIC DNA]</scope>
    <source>
        <strain evidence="5 6">ID05-A0528</strain>
    </source>
</reference>
<keyword evidence="3" id="KW-0963">Cytoplasm</keyword>
<evidence type="ECO:0000313" key="6">
    <source>
        <dbReference type="Proteomes" id="UP000186104"/>
    </source>
</evidence>
<dbReference type="Proteomes" id="UP000186104">
    <property type="component" value="Chromosome"/>
</dbReference>
<dbReference type="KEGG" id="dtm:BJL86_3331"/>
<comment type="subunit">
    <text evidence="3">UreD, UreF and UreG form a complex that acts as a GTP-hydrolysis-dependent molecular chaperone, activating the urease apoprotein by helping to assemble the nickel containing metallocenter of UreC. The UreE protein probably delivers the nickel.</text>
</comment>
<dbReference type="RefSeq" id="WP_067470890.1">
    <property type="nucleotide sequence ID" value="NZ_CP015961.1"/>
</dbReference>
<evidence type="ECO:0000256" key="4">
    <source>
        <dbReference type="SAM" id="MobiDB-lite"/>
    </source>
</evidence>
<evidence type="ECO:0000256" key="1">
    <source>
        <dbReference type="ARBA" id="ARBA00007177"/>
    </source>
</evidence>
<comment type="function">
    <text evidence="3">Required for maturation of urease via the functional incorporation of the urease nickel metallocenter.</text>
</comment>
<dbReference type="GO" id="GO:0016151">
    <property type="term" value="F:nickel cation binding"/>
    <property type="evidence" value="ECO:0007669"/>
    <property type="project" value="UniProtKB-UniRule"/>
</dbReference>
<dbReference type="OrthoDB" id="9807968at2"/>
<keyword evidence="3" id="KW-0996">Nickel insertion</keyword>
<organism evidence="5 6">
    <name type="scientific">Dietzia timorensis</name>
    <dbReference type="NCBI Taxonomy" id="499555"/>
    <lineage>
        <taxon>Bacteria</taxon>
        <taxon>Bacillati</taxon>
        <taxon>Actinomycetota</taxon>
        <taxon>Actinomycetes</taxon>
        <taxon>Mycobacteriales</taxon>
        <taxon>Dietziaceae</taxon>
        <taxon>Dietzia</taxon>
    </lineage>
</organism>
<comment type="similarity">
    <text evidence="1 3">Belongs to the UreD family.</text>
</comment>
<dbReference type="HAMAP" id="MF_01384">
    <property type="entry name" value="UreD"/>
    <property type="match status" value="1"/>
</dbReference>